<reference evidence="2" key="2">
    <citation type="journal article" date="2021" name="PeerJ">
        <title>Extensive microbial diversity within the chicken gut microbiome revealed by metagenomics and culture.</title>
        <authorList>
            <person name="Gilroy R."/>
            <person name="Ravi A."/>
            <person name="Getino M."/>
            <person name="Pursley I."/>
            <person name="Horton D.L."/>
            <person name="Alikhan N.F."/>
            <person name="Baker D."/>
            <person name="Gharbi K."/>
            <person name="Hall N."/>
            <person name="Watson M."/>
            <person name="Adriaenssens E.M."/>
            <person name="Foster-Nyarko E."/>
            <person name="Jarju S."/>
            <person name="Secka A."/>
            <person name="Antonio M."/>
            <person name="Oren A."/>
            <person name="Chaudhuri R.R."/>
            <person name="La Ragione R."/>
            <person name="Hildebrand F."/>
            <person name="Pallen M.J."/>
        </authorList>
    </citation>
    <scope>NUCLEOTIDE SEQUENCE</scope>
    <source>
        <strain evidence="2">E3-2379</strain>
    </source>
</reference>
<dbReference type="Pfam" id="PF12706">
    <property type="entry name" value="Lactamase_B_2"/>
    <property type="match status" value="1"/>
</dbReference>
<name>A0A9D9HZ70_9FIRM</name>
<evidence type="ECO:0000313" key="2">
    <source>
        <dbReference type="EMBL" id="MBO8462324.1"/>
    </source>
</evidence>
<dbReference type="SUPFAM" id="SSF56281">
    <property type="entry name" value="Metallo-hydrolase/oxidoreductase"/>
    <property type="match status" value="1"/>
</dbReference>
<dbReference type="Gene3D" id="3.60.15.10">
    <property type="entry name" value="Ribonuclease Z/Hydroxyacylglutathione hydrolase-like"/>
    <property type="match status" value="1"/>
</dbReference>
<dbReference type="AlphaFoldDB" id="A0A9D9HZ70"/>
<feature type="domain" description="Metallo-beta-lactamase" evidence="1">
    <location>
        <begin position="11"/>
        <end position="193"/>
    </location>
</feature>
<dbReference type="InterPro" id="IPR001279">
    <property type="entry name" value="Metallo-B-lactamas"/>
</dbReference>
<proteinExistence type="predicted"/>
<evidence type="ECO:0000313" key="3">
    <source>
        <dbReference type="Proteomes" id="UP000823618"/>
    </source>
</evidence>
<evidence type="ECO:0000259" key="1">
    <source>
        <dbReference type="SMART" id="SM00849"/>
    </source>
</evidence>
<dbReference type="PANTHER" id="PTHR47619">
    <property type="entry name" value="METALLO-HYDROLASE YYCJ-RELATED"/>
    <property type="match status" value="1"/>
</dbReference>
<organism evidence="2 3">
    <name type="scientific">Candidatus Scybalomonas excrementavium</name>
    <dbReference type="NCBI Taxonomy" id="2840943"/>
    <lineage>
        <taxon>Bacteria</taxon>
        <taxon>Bacillati</taxon>
        <taxon>Bacillota</taxon>
        <taxon>Clostridia</taxon>
        <taxon>Lachnospirales</taxon>
        <taxon>Lachnospiraceae</taxon>
        <taxon>Lachnospiraceae incertae sedis</taxon>
        <taxon>Candidatus Scybalomonas</taxon>
    </lineage>
</organism>
<dbReference type="EMBL" id="JADIML010000006">
    <property type="protein sequence ID" value="MBO8462324.1"/>
    <property type="molecule type" value="Genomic_DNA"/>
</dbReference>
<dbReference type="PANTHER" id="PTHR47619:SF1">
    <property type="entry name" value="EXODEOXYRIBONUCLEASE WALJ"/>
    <property type="match status" value="1"/>
</dbReference>
<protein>
    <submittedName>
        <fullName evidence="2">MBL fold metallo-hydrolase</fullName>
    </submittedName>
</protein>
<gene>
    <name evidence="2" type="ORF">IAC13_00155</name>
</gene>
<reference evidence="2" key="1">
    <citation type="submission" date="2020-10" db="EMBL/GenBank/DDBJ databases">
        <authorList>
            <person name="Gilroy R."/>
        </authorList>
    </citation>
    <scope>NUCLEOTIDE SEQUENCE</scope>
    <source>
        <strain evidence="2">E3-2379</strain>
    </source>
</reference>
<accession>A0A9D9HZ70</accession>
<dbReference type="SMART" id="SM00849">
    <property type="entry name" value="Lactamase_B"/>
    <property type="match status" value="1"/>
</dbReference>
<dbReference type="Proteomes" id="UP000823618">
    <property type="component" value="Unassembled WGS sequence"/>
</dbReference>
<dbReference type="InterPro" id="IPR036866">
    <property type="entry name" value="RibonucZ/Hydroxyglut_hydro"/>
</dbReference>
<sequence length="269" mass="30021">MRLTSFASGSSGNCVFAGSEQTHILIDAGISAKKIENCLKELELTGKDLDGVFVTHEHVDHIAGIGVMARRYQVPIYATKGTKEAILNSKSVGKIEEELIHIVEPEQDIVVGDLTINATSIWHDAKDPVCYTIQKGGEKIAVATDLGDYNEHVVEKLKDSNVLYIEANHDVKMLEVGPYPYYLKQRILGRHGHLSNERSGQLLVQLWNDRLEHVYLGHLSKDNNFEALAYETVKLEVANSFIGKQVEEVPIEVAKRDTLSKVIYVNQNK</sequence>
<dbReference type="InterPro" id="IPR052533">
    <property type="entry name" value="WalJ/YycJ-like"/>
</dbReference>
<comment type="caution">
    <text evidence="2">The sequence shown here is derived from an EMBL/GenBank/DDBJ whole genome shotgun (WGS) entry which is preliminary data.</text>
</comment>